<organism evidence="1">
    <name type="scientific">Lepeophtheirus salmonis</name>
    <name type="common">Salmon louse</name>
    <name type="synonym">Caligus salmonis</name>
    <dbReference type="NCBI Taxonomy" id="72036"/>
    <lineage>
        <taxon>Eukaryota</taxon>
        <taxon>Metazoa</taxon>
        <taxon>Ecdysozoa</taxon>
        <taxon>Arthropoda</taxon>
        <taxon>Crustacea</taxon>
        <taxon>Multicrustacea</taxon>
        <taxon>Hexanauplia</taxon>
        <taxon>Copepoda</taxon>
        <taxon>Siphonostomatoida</taxon>
        <taxon>Caligidae</taxon>
        <taxon>Lepeophtheirus</taxon>
    </lineage>
</organism>
<reference evidence="1" key="1">
    <citation type="submission" date="2014-05" db="EMBL/GenBank/DDBJ databases">
        <authorList>
            <person name="Chronopoulou M."/>
        </authorList>
    </citation>
    <scope>NUCLEOTIDE SEQUENCE</scope>
    <source>
        <tissue evidence="1">Whole organism</tissue>
    </source>
</reference>
<accession>A0A0K2VLD0</accession>
<dbReference type="AlphaFoldDB" id="A0A0K2VLD0"/>
<sequence length="18" mass="2230">MSYRRMESRRSHQHTIGP</sequence>
<protein>
    <submittedName>
        <fullName evidence="1">Uncharacterized protein</fullName>
    </submittedName>
</protein>
<dbReference type="EMBL" id="HACA01033921">
    <property type="protein sequence ID" value="CDW51283.1"/>
    <property type="molecule type" value="Transcribed_RNA"/>
</dbReference>
<proteinExistence type="predicted"/>
<evidence type="ECO:0000313" key="1">
    <source>
        <dbReference type="EMBL" id="CDW51283.1"/>
    </source>
</evidence>
<name>A0A0K2VLD0_LEPSM</name>